<accession>A0A0G2HR34</accession>
<dbReference type="GO" id="GO:0005524">
    <property type="term" value="F:ATP binding"/>
    <property type="evidence" value="ECO:0007669"/>
    <property type="project" value="InterPro"/>
</dbReference>
<protein>
    <recommendedName>
        <fullName evidence="2">Protein kinase domain-containing protein</fullName>
    </recommendedName>
</protein>
<evidence type="ECO:0000313" key="3">
    <source>
        <dbReference type="EMBL" id="KKZ60155.1"/>
    </source>
</evidence>
<dbReference type="VEuPathDB" id="FungiDB:EMCG_05077"/>
<dbReference type="InterPro" id="IPR011009">
    <property type="entry name" value="Kinase-like_dom_sf"/>
</dbReference>
<proteinExistence type="predicted"/>
<dbReference type="EMBL" id="LCZI01001578">
    <property type="protein sequence ID" value="KKZ60155.1"/>
    <property type="molecule type" value="Genomic_DNA"/>
</dbReference>
<gene>
    <name evidence="3" type="ORF">EMCG_05077</name>
</gene>
<organism evidence="3 4">
    <name type="scientific">[Emmonsia] crescens</name>
    <dbReference type="NCBI Taxonomy" id="73230"/>
    <lineage>
        <taxon>Eukaryota</taxon>
        <taxon>Fungi</taxon>
        <taxon>Dikarya</taxon>
        <taxon>Ascomycota</taxon>
        <taxon>Pezizomycotina</taxon>
        <taxon>Eurotiomycetes</taxon>
        <taxon>Eurotiomycetidae</taxon>
        <taxon>Onygenales</taxon>
        <taxon>Ajellomycetaceae</taxon>
        <taxon>Emergomyces</taxon>
    </lineage>
</organism>
<dbReference type="AlphaFoldDB" id="A0A0G2HR34"/>
<dbReference type="Proteomes" id="UP000034164">
    <property type="component" value="Unassembled WGS sequence"/>
</dbReference>
<feature type="compositionally biased region" description="Basic and acidic residues" evidence="1">
    <location>
        <begin position="41"/>
        <end position="53"/>
    </location>
</feature>
<evidence type="ECO:0000256" key="1">
    <source>
        <dbReference type="SAM" id="MobiDB-lite"/>
    </source>
</evidence>
<feature type="domain" description="Protein kinase" evidence="2">
    <location>
        <begin position="22"/>
        <end position="359"/>
    </location>
</feature>
<dbReference type="InterPro" id="IPR000719">
    <property type="entry name" value="Prot_kinase_dom"/>
</dbReference>
<dbReference type="PROSITE" id="PS00108">
    <property type="entry name" value="PROTEIN_KINASE_ST"/>
    <property type="match status" value="1"/>
</dbReference>
<dbReference type="PANTHER" id="PTHR24347">
    <property type="entry name" value="SERINE/THREONINE-PROTEIN KINASE"/>
    <property type="match status" value="1"/>
</dbReference>
<reference evidence="4" key="1">
    <citation type="journal article" date="2015" name="PLoS Genet.">
        <title>The dynamic genome and transcriptome of the human fungal pathogen Blastomyces and close relative Emmonsia.</title>
        <authorList>
            <person name="Munoz J.F."/>
            <person name="Gauthier G.M."/>
            <person name="Desjardins C.A."/>
            <person name="Gallo J.E."/>
            <person name="Holder J."/>
            <person name="Sullivan T.D."/>
            <person name="Marty A.J."/>
            <person name="Carmen J.C."/>
            <person name="Chen Z."/>
            <person name="Ding L."/>
            <person name="Gujja S."/>
            <person name="Magrini V."/>
            <person name="Misas E."/>
            <person name="Mitreva M."/>
            <person name="Priest M."/>
            <person name="Saif S."/>
            <person name="Whiston E.A."/>
            <person name="Young S."/>
            <person name="Zeng Q."/>
            <person name="Goldman W.E."/>
            <person name="Mardis E.R."/>
            <person name="Taylor J.W."/>
            <person name="McEwen J.G."/>
            <person name="Clay O.K."/>
            <person name="Klein B.S."/>
            <person name="Cuomo C.A."/>
        </authorList>
    </citation>
    <scope>NUCLEOTIDE SEQUENCE [LARGE SCALE GENOMIC DNA]</scope>
    <source>
        <strain evidence="4">UAMH 3008</strain>
    </source>
</reference>
<dbReference type="InterPro" id="IPR008271">
    <property type="entry name" value="Ser/Thr_kinase_AS"/>
</dbReference>
<feature type="region of interest" description="Disordered" evidence="1">
    <location>
        <begin position="39"/>
        <end position="64"/>
    </location>
</feature>
<sequence length="362" mass="40821">MYRPQALSFSSLRCVYKHLRPFSRANPFETSRSCQVRLSSTHRDASSQPKGREMLSPGSVLSGQSGRDFTVERVLQKKEGSPLGVYLATCANEKFILKDVADFEYLGDIYSKVDPCPYLRLPQDTVPSRSMYAYRFFTDEFLSLAANTDLPLATTKRILKDALRGLAALHEQNIVHNDVKPNNILVDRKDDKIECVQLGDIEDAAIVPPGTALLGRQLGNWMWRSPEAHAEGPMTTPSDIFSFGIVCIYAVHKRIMFAVDESELGPGEEILAHVLERQISFFADADGIQGFIDLIGRNDSPYTEIFRVIRDGFNAENPRRPFSLWENVDPVFKDLVCRMTVFDPVKRITARDALAHPWFEGV</sequence>
<name>A0A0G2HR34_9EURO</name>
<dbReference type="SUPFAM" id="SSF56112">
    <property type="entry name" value="Protein kinase-like (PK-like)"/>
    <property type="match status" value="1"/>
</dbReference>
<dbReference type="Gene3D" id="1.10.510.10">
    <property type="entry name" value="Transferase(Phosphotransferase) domain 1"/>
    <property type="match status" value="1"/>
</dbReference>
<dbReference type="PROSITE" id="PS50011">
    <property type="entry name" value="PROTEIN_KINASE_DOM"/>
    <property type="match status" value="1"/>
</dbReference>
<dbReference type="Pfam" id="PF00069">
    <property type="entry name" value="Pkinase"/>
    <property type="match status" value="1"/>
</dbReference>
<dbReference type="SMART" id="SM00220">
    <property type="entry name" value="S_TKc"/>
    <property type="match status" value="1"/>
</dbReference>
<evidence type="ECO:0000313" key="4">
    <source>
        <dbReference type="Proteomes" id="UP000034164"/>
    </source>
</evidence>
<dbReference type="OrthoDB" id="4062651at2759"/>
<comment type="caution">
    <text evidence="3">The sequence shown here is derived from an EMBL/GenBank/DDBJ whole genome shotgun (WGS) entry which is preliminary data.</text>
</comment>
<evidence type="ECO:0000259" key="2">
    <source>
        <dbReference type="PROSITE" id="PS50011"/>
    </source>
</evidence>
<dbReference type="GO" id="GO:0004672">
    <property type="term" value="F:protein kinase activity"/>
    <property type="evidence" value="ECO:0007669"/>
    <property type="project" value="InterPro"/>
</dbReference>